<dbReference type="AlphaFoldDB" id="A0A5B0P3J5"/>
<accession>A0A5B0P3J5</accession>
<dbReference type="EMBL" id="VSWC01000077">
    <property type="protein sequence ID" value="KAA1095526.1"/>
    <property type="molecule type" value="Genomic_DNA"/>
</dbReference>
<gene>
    <name evidence="1" type="ORF">PGT21_000429</name>
</gene>
<reference evidence="1 2" key="1">
    <citation type="submission" date="2019-05" db="EMBL/GenBank/DDBJ databases">
        <title>Emergence of the Ug99 lineage of the wheat stem rust pathogen through somatic hybridization.</title>
        <authorList>
            <person name="Li F."/>
            <person name="Upadhyaya N.M."/>
            <person name="Sperschneider J."/>
            <person name="Matny O."/>
            <person name="Nguyen-Phuc H."/>
            <person name="Mago R."/>
            <person name="Raley C."/>
            <person name="Miller M.E."/>
            <person name="Silverstein K.A.T."/>
            <person name="Henningsen E."/>
            <person name="Hirsch C.D."/>
            <person name="Visser B."/>
            <person name="Pretorius Z.A."/>
            <person name="Steffenson B.J."/>
            <person name="Schwessinger B."/>
            <person name="Dodds P.N."/>
            <person name="Figueroa M."/>
        </authorList>
    </citation>
    <scope>NUCLEOTIDE SEQUENCE [LARGE SCALE GENOMIC DNA]</scope>
    <source>
        <strain evidence="1">21-0</strain>
    </source>
</reference>
<protein>
    <submittedName>
        <fullName evidence="1">Uncharacterized protein</fullName>
    </submittedName>
</protein>
<evidence type="ECO:0000313" key="1">
    <source>
        <dbReference type="EMBL" id="KAA1095526.1"/>
    </source>
</evidence>
<proteinExistence type="predicted"/>
<organism evidence="1 2">
    <name type="scientific">Puccinia graminis f. sp. tritici</name>
    <dbReference type="NCBI Taxonomy" id="56615"/>
    <lineage>
        <taxon>Eukaryota</taxon>
        <taxon>Fungi</taxon>
        <taxon>Dikarya</taxon>
        <taxon>Basidiomycota</taxon>
        <taxon>Pucciniomycotina</taxon>
        <taxon>Pucciniomycetes</taxon>
        <taxon>Pucciniales</taxon>
        <taxon>Pucciniaceae</taxon>
        <taxon>Puccinia</taxon>
    </lineage>
</organism>
<keyword evidence="2" id="KW-1185">Reference proteome</keyword>
<evidence type="ECO:0000313" key="2">
    <source>
        <dbReference type="Proteomes" id="UP000324748"/>
    </source>
</evidence>
<sequence>MNLGASTFPAGRQLGPEGELTPHQAEYQLNELGSDVYANYAWAATEMDLEKKPVQPL</sequence>
<name>A0A5B0P3J5_PUCGR</name>
<dbReference type="Proteomes" id="UP000324748">
    <property type="component" value="Unassembled WGS sequence"/>
</dbReference>
<comment type="caution">
    <text evidence="1">The sequence shown here is derived from an EMBL/GenBank/DDBJ whole genome shotgun (WGS) entry which is preliminary data.</text>
</comment>